<gene>
    <name evidence="5" type="ORF">HD593_001881</name>
</gene>
<comment type="similarity">
    <text evidence="1">Belongs to the glycosyl hydrolase 43 family.</text>
</comment>
<evidence type="ECO:0000256" key="1">
    <source>
        <dbReference type="ARBA" id="ARBA00009865"/>
    </source>
</evidence>
<dbReference type="RefSeq" id="WP_185101785.1">
    <property type="nucleotide sequence ID" value="NZ_BAAAXY010000268.1"/>
</dbReference>
<evidence type="ECO:0000313" key="6">
    <source>
        <dbReference type="Proteomes" id="UP000565579"/>
    </source>
</evidence>
<reference evidence="5 6" key="1">
    <citation type="submission" date="2020-08" db="EMBL/GenBank/DDBJ databases">
        <title>Sequencing the genomes of 1000 actinobacteria strains.</title>
        <authorList>
            <person name="Klenk H.-P."/>
        </authorList>
    </citation>
    <scope>NUCLEOTIDE SEQUENCE [LARGE SCALE GENOMIC DNA]</scope>
    <source>
        <strain evidence="5 6">DSM 43768</strain>
    </source>
</reference>
<keyword evidence="3" id="KW-0378">Hydrolase</keyword>
<comment type="caution">
    <text evidence="5">The sequence shown here is derived from an EMBL/GenBank/DDBJ whole genome shotgun (WGS) entry which is preliminary data.</text>
</comment>
<organism evidence="5 6">
    <name type="scientific">Nonomuraea rubra</name>
    <dbReference type="NCBI Taxonomy" id="46180"/>
    <lineage>
        <taxon>Bacteria</taxon>
        <taxon>Bacillati</taxon>
        <taxon>Actinomycetota</taxon>
        <taxon>Actinomycetes</taxon>
        <taxon>Streptosporangiales</taxon>
        <taxon>Streptosporangiaceae</taxon>
        <taxon>Nonomuraea</taxon>
    </lineage>
</organism>
<keyword evidence="6" id="KW-1185">Reference proteome</keyword>
<accession>A0A7X0NPK9</accession>
<dbReference type="PANTHER" id="PTHR43817">
    <property type="entry name" value="GLYCOSYL HYDROLASE"/>
    <property type="match status" value="1"/>
</dbReference>
<evidence type="ECO:0000313" key="5">
    <source>
        <dbReference type="EMBL" id="MBB6547086.1"/>
    </source>
</evidence>
<protein>
    <submittedName>
        <fullName evidence="5">GH43 family beta-xylosidase</fullName>
    </submittedName>
</protein>
<name>A0A7X0NPK9_9ACTN</name>
<evidence type="ECO:0000256" key="4">
    <source>
        <dbReference type="ARBA" id="ARBA00023295"/>
    </source>
</evidence>
<proteinExistence type="inferred from homology"/>
<dbReference type="Gene3D" id="2.115.10.20">
    <property type="entry name" value="Glycosyl hydrolase domain, family 43"/>
    <property type="match status" value="1"/>
</dbReference>
<evidence type="ECO:0000256" key="2">
    <source>
        <dbReference type="ARBA" id="ARBA00022729"/>
    </source>
</evidence>
<dbReference type="Pfam" id="PF04616">
    <property type="entry name" value="Glyco_hydro_43"/>
    <property type="match status" value="1"/>
</dbReference>
<evidence type="ECO:0000256" key="3">
    <source>
        <dbReference type="ARBA" id="ARBA00022801"/>
    </source>
</evidence>
<dbReference type="InterPro" id="IPR006710">
    <property type="entry name" value="Glyco_hydro_43"/>
</dbReference>
<sequence>MHALSAGVAQPASAAPGLPYANPIKSQKGADPWLEYYNGNYYLITTTFTNKLLMRKSPTLAGLATAPSVQVWEDSTSSRGTNFWAPEIHFIDNRWYLYYSGAQVGAPCCDTQRTHVLESAGWSTSVAARYSTSTPAAPPTAPTSSSGRG</sequence>
<keyword evidence="2" id="KW-0732">Signal</keyword>
<dbReference type="GO" id="GO:0005975">
    <property type="term" value="P:carbohydrate metabolic process"/>
    <property type="evidence" value="ECO:0007669"/>
    <property type="project" value="InterPro"/>
</dbReference>
<dbReference type="EMBL" id="JACHMI010000001">
    <property type="protein sequence ID" value="MBB6547086.1"/>
    <property type="molecule type" value="Genomic_DNA"/>
</dbReference>
<dbReference type="GO" id="GO:0004553">
    <property type="term" value="F:hydrolase activity, hydrolyzing O-glycosyl compounds"/>
    <property type="evidence" value="ECO:0007669"/>
    <property type="project" value="InterPro"/>
</dbReference>
<dbReference type="AlphaFoldDB" id="A0A7X0NPK9"/>
<keyword evidence="4" id="KW-0326">Glycosidase</keyword>
<dbReference type="Proteomes" id="UP000565579">
    <property type="component" value="Unassembled WGS sequence"/>
</dbReference>
<dbReference type="PANTHER" id="PTHR43817:SF1">
    <property type="entry name" value="HYDROLASE, FAMILY 43, PUTATIVE (AFU_ORTHOLOGUE AFUA_3G01660)-RELATED"/>
    <property type="match status" value="1"/>
</dbReference>
<dbReference type="SUPFAM" id="SSF75005">
    <property type="entry name" value="Arabinanase/levansucrase/invertase"/>
    <property type="match status" value="1"/>
</dbReference>
<dbReference type="InterPro" id="IPR023296">
    <property type="entry name" value="Glyco_hydro_beta-prop_sf"/>
</dbReference>